<keyword evidence="6 13" id="KW-0812">Transmembrane</keyword>
<dbReference type="eggNOG" id="COG3038">
    <property type="taxonomic scope" value="Bacteria"/>
</dbReference>
<feature type="transmembrane region" description="Helical" evidence="13">
    <location>
        <begin position="12"/>
        <end position="32"/>
    </location>
</feature>
<dbReference type="HOGENOM" id="CLU_095321_4_1_6"/>
<dbReference type="SUPFAM" id="SSF81342">
    <property type="entry name" value="Transmembrane di-heme cytochromes"/>
    <property type="match status" value="1"/>
</dbReference>
<keyword evidence="3" id="KW-0813">Transport</keyword>
<protein>
    <submittedName>
        <fullName evidence="15">Cytochrome B561</fullName>
    </submittedName>
</protein>
<dbReference type="KEGG" id="pin:Ping_1042"/>
<keyword evidence="9 13" id="KW-1133">Transmembrane helix</keyword>
<reference evidence="15 16" key="1">
    <citation type="submission" date="2007-01" db="EMBL/GenBank/DDBJ databases">
        <title>Complete sequence of Psychromonas ingrahamii 37.</title>
        <authorList>
            <consortium name="US DOE Joint Genome Institute"/>
            <person name="Copeland A."/>
            <person name="Lucas S."/>
            <person name="Lapidus A."/>
            <person name="Barry K."/>
            <person name="Detter J.C."/>
            <person name="Glavina del Rio T."/>
            <person name="Hammon N."/>
            <person name="Israni S."/>
            <person name="Dalin E."/>
            <person name="Tice H."/>
            <person name="Pitluck S."/>
            <person name="Thompson L.S."/>
            <person name="Brettin T."/>
            <person name="Bruce D."/>
            <person name="Han C."/>
            <person name="Tapia R."/>
            <person name="Schmutz J."/>
            <person name="Larimer F."/>
            <person name="Land M."/>
            <person name="Hauser L."/>
            <person name="Kyrpides N."/>
            <person name="Ivanova N."/>
            <person name="Staley J."/>
            <person name="Richardson P."/>
        </authorList>
    </citation>
    <scope>NUCLEOTIDE SEQUENCE [LARGE SCALE GENOMIC DNA]</scope>
    <source>
        <strain evidence="15 16">37</strain>
    </source>
</reference>
<gene>
    <name evidence="15" type="ordered locus">Ping_1042</name>
</gene>
<evidence type="ECO:0000256" key="2">
    <source>
        <dbReference type="ARBA" id="ARBA00004651"/>
    </source>
</evidence>
<evidence type="ECO:0000256" key="6">
    <source>
        <dbReference type="ARBA" id="ARBA00022692"/>
    </source>
</evidence>
<evidence type="ECO:0000256" key="8">
    <source>
        <dbReference type="ARBA" id="ARBA00022982"/>
    </source>
</evidence>
<sequence>MSQAVTKYNITAKLLHWVSALLVIGLFSLGLWMVDLTYYNDWYNTAPYIHKSVGLCLFALTLMRVVWKLFTAHPDIEGQKWEIKAAKTAHFALYLLLFSLFIAGYLISTADGRAIAVFNWFSVPGFGSFIENQEDIAGIIHYYLAFTLIGLAALHALAALKHHFINKDNTLKKML</sequence>
<evidence type="ECO:0000313" key="15">
    <source>
        <dbReference type="EMBL" id="ABM02881.1"/>
    </source>
</evidence>
<evidence type="ECO:0000256" key="3">
    <source>
        <dbReference type="ARBA" id="ARBA00022448"/>
    </source>
</evidence>
<evidence type="ECO:0000259" key="14">
    <source>
        <dbReference type="Pfam" id="PF01292"/>
    </source>
</evidence>
<dbReference type="Gene3D" id="1.20.950.20">
    <property type="entry name" value="Transmembrane di-heme cytochromes, Chain C"/>
    <property type="match status" value="1"/>
</dbReference>
<comment type="subcellular location">
    <subcellularLocation>
        <location evidence="2">Cell membrane</location>
        <topology evidence="2">Multi-pass membrane protein</topology>
    </subcellularLocation>
</comment>
<evidence type="ECO:0000256" key="11">
    <source>
        <dbReference type="ARBA" id="ARBA00023136"/>
    </source>
</evidence>
<dbReference type="OrthoDB" id="9793784at2"/>
<dbReference type="InterPro" id="IPR011577">
    <property type="entry name" value="Cyt_b561_bac/Ni-Hgenase"/>
</dbReference>
<dbReference type="Pfam" id="PF01292">
    <property type="entry name" value="Ni_hydr_CYTB"/>
    <property type="match status" value="1"/>
</dbReference>
<feature type="transmembrane region" description="Helical" evidence="13">
    <location>
        <begin position="142"/>
        <end position="165"/>
    </location>
</feature>
<evidence type="ECO:0000256" key="13">
    <source>
        <dbReference type="SAM" id="Phobius"/>
    </source>
</evidence>
<dbReference type="GO" id="GO:0005886">
    <property type="term" value="C:plasma membrane"/>
    <property type="evidence" value="ECO:0007669"/>
    <property type="project" value="UniProtKB-SubCell"/>
</dbReference>
<organism evidence="15 16">
    <name type="scientific">Psychromonas ingrahamii (strain DSM 17664 / CCUG 51855 / 37)</name>
    <dbReference type="NCBI Taxonomy" id="357804"/>
    <lineage>
        <taxon>Bacteria</taxon>
        <taxon>Pseudomonadati</taxon>
        <taxon>Pseudomonadota</taxon>
        <taxon>Gammaproteobacteria</taxon>
        <taxon>Alteromonadales</taxon>
        <taxon>Psychromonadaceae</taxon>
        <taxon>Psychromonas</taxon>
    </lineage>
</organism>
<dbReference type="PANTHER" id="PTHR30529:SF1">
    <property type="entry name" value="CYTOCHROME B561 HOMOLOG 2"/>
    <property type="match status" value="1"/>
</dbReference>
<evidence type="ECO:0000256" key="1">
    <source>
        <dbReference type="ARBA" id="ARBA00001970"/>
    </source>
</evidence>
<feature type="domain" description="Cytochrome b561 bacterial/Ni-hydrogenase" evidence="14">
    <location>
        <begin position="8"/>
        <end position="175"/>
    </location>
</feature>
<comment type="cofactor">
    <cofactor evidence="1">
        <name>heme b</name>
        <dbReference type="ChEBI" id="CHEBI:60344"/>
    </cofactor>
</comment>
<dbReference type="GO" id="GO:0022904">
    <property type="term" value="P:respiratory electron transport chain"/>
    <property type="evidence" value="ECO:0007669"/>
    <property type="project" value="InterPro"/>
</dbReference>
<evidence type="ECO:0000256" key="10">
    <source>
        <dbReference type="ARBA" id="ARBA00023004"/>
    </source>
</evidence>
<keyword evidence="7" id="KW-0479">Metal-binding</keyword>
<evidence type="ECO:0000256" key="12">
    <source>
        <dbReference type="ARBA" id="ARBA00037975"/>
    </source>
</evidence>
<dbReference type="InterPro" id="IPR052168">
    <property type="entry name" value="Cytochrome_b561_oxidase"/>
</dbReference>
<dbReference type="InterPro" id="IPR016174">
    <property type="entry name" value="Di-haem_cyt_TM"/>
</dbReference>
<dbReference type="AlphaFoldDB" id="A1STR6"/>
<evidence type="ECO:0000256" key="5">
    <source>
        <dbReference type="ARBA" id="ARBA00022617"/>
    </source>
</evidence>
<keyword evidence="10" id="KW-0408">Iron</keyword>
<dbReference type="GO" id="GO:0020037">
    <property type="term" value="F:heme binding"/>
    <property type="evidence" value="ECO:0007669"/>
    <property type="project" value="TreeGrafter"/>
</dbReference>
<keyword evidence="11 13" id="KW-0472">Membrane</keyword>
<evidence type="ECO:0000256" key="7">
    <source>
        <dbReference type="ARBA" id="ARBA00022723"/>
    </source>
</evidence>
<keyword evidence="8" id="KW-0249">Electron transport</keyword>
<evidence type="ECO:0000256" key="4">
    <source>
        <dbReference type="ARBA" id="ARBA00022475"/>
    </source>
</evidence>
<keyword evidence="5" id="KW-0349">Heme</keyword>
<dbReference type="STRING" id="357804.Ping_1042"/>
<keyword evidence="4" id="KW-1003">Cell membrane</keyword>
<proteinExistence type="inferred from homology"/>
<name>A1STR6_PSYIN</name>
<feature type="transmembrane region" description="Helical" evidence="13">
    <location>
        <begin position="91"/>
        <end position="108"/>
    </location>
</feature>
<accession>A1STR6</accession>
<dbReference type="Proteomes" id="UP000000639">
    <property type="component" value="Chromosome"/>
</dbReference>
<dbReference type="GO" id="GO:0009055">
    <property type="term" value="F:electron transfer activity"/>
    <property type="evidence" value="ECO:0007669"/>
    <property type="project" value="InterPro"/>
</dbReference>
<dbReference type="GO" id="GO:0046872">
    <property type="term" value="F:metal ion binding"/>
    <property type="evidence" value="ECO:0007669"/>
    <property type="project" value="UniProtKB-KW"/>
</dbReference>
<dbReference type="PANTHER" id="PTHR30529">
    <property type="entry name" value="CYTOCHROME B561"/>
    <property type="match status" value="1"/>
</dbReference>
<evidence type="ECO:0000313" key="16">
    <source>
        <dbReference type="Proteomes" id="UP000000639"/>
    </source>
</evidence>
<keyword evidence="16" id="KW-1185">Reference proteome</keyword>
<comment type="similarity">
    <text evidence="12">Belongs to the cytochrome b561 family.</text>
</comment>
<feature type="transmembrane region" description="Helical" evidence="13">
    <location>
        <begin position="52"/>
        <end position="70"/>
    </location>
</feature>
<evidence type="ECO:0000256" key="9">
    <source>
        <dbReference type="ARBA" id="ARBA00022989"/>
    </source>
</evidence>
<dbReference type="RefSeq" id="WP_011769444.1">
    <property type="nucleotide sequence ID" value="NC_008709.1"/>
</dbReference>
<dbReference type="EMBL" id="CP000510">
    <property type="protein sequence ID" value="ABM02881.1"/>
    <property type="molecule type" value="Genomic_DNA"/>
</dbReference>